<comment type="caution">
    <text evidence="2">The sequence shown here is derived from an EMBL/GenBank/DDBJ whole genome shotgun (WGS) entry which is preliminary data.</text>
</comment>
<keyword evidence="1" id="KW-0732">Signal</keyword>
<accession>A0A2T5MEQ2</accession>
<evidence type="ECO:0000313" key="3">
    <source>
        <dbReference type="Proteomes" id="UP000244248"/>
    </source>
</evidence>
<name>A0A2T5MEQ2_9GAMM</name>
<dbReference type="AlphaFoldDB" id="A0A2T5MEQ2"/>
<feature type="signal peptide" evidence="1">
    <location>
        <begin position="1"/>
        <end position="18"/>
    </location>
</feature>
<organism evidence="2 3">
    <name type="scientific">Stenotrophobium rhamnosiphilum</name>
    <dbReference type="NCBI Taxonomy" id="2029166"/>
    <lineage>
        <taxon>Bacteria</taxon>
        <taxon>Pseudomonadati</taxon>
        <taxon>Pseudomonadota</taxon>
        <taxon>Gammaproteobacteria</taxon>
        <taxon>Nevskiales</taxon>
        <taxon>Nevskiaceae</taxon>
        <taxon>Stenotrophobium</taxon>
    </lineage>
</organism>
<keyword evidence="3" id="KW-1185">Reference proteome</keyword>
<protein>
    <submittedName>
        <fullName evidence="2">Uncharacterized protein</fullName>
    </submittedName>
</protein>
<gene>
    <name evidence="2" type="ORF">CJD38_12140</name>
</gene>
<sequence length="125" mass="13539">MRAIIVVALFAVSTTCAAQGPDILAIYDQFVTSRAATAKCVSPPPESLGRFLTNFKMVSGYAAQEVKNRRPKMTVKQVQALMKGRTAAITSSVNSLVAEKGCSNPDIQQLVRRFEVQAQPIPGKR</sequence>
<dbReference type="Proteomes" id="UP000244248">
    <property type="component" value="Unassembled WGS sequence"/>
</dbReference>
<dbReference type="EMBL" id="QANS01000004">
    <property type="protein sequence ID" value="PTU31042.1"/>
    <property type="molecule type" value="Genomic_DNA"/>
</dbReference>
<reference evidence="2 3" key="1">
    <citation type="submission" date="2018-04" db="EMBL/GenBank/DDBJ databases">
        <title>Novel species isolated from glacier.</title>
        <authorList>
            <person name="Liu Q."/>
            <person name="Xin Y.-H."/>
        </authorList>
    </citation>
    <scope>NUCLEOTIDE SEQUENCE [LARGE SCALE GENOMIC DNA]</scope>
    <source>
        <strain evidence="2 3">GT1R17</strain>
    </source>
</reference>
<proteinExistence type="predicted"/>
<evidence type="ECO:0000256" key="1">
    <source>
        <dbReference type="SAM" id="SignalP"/>
    </source>
</evidence>
<evidence type="ECO:0000313" key="2">
    <source>
        <dbReference type="EMBL" id="PTU31042.1"/>
    </source>
</evidence>
<feature type="chain" id="PRO_5015539058" evidence="1">
    <location>
        <begin position="19"/>
        <end position="125"/>
    </location>
</feature>